<name>A0A7X5QW96_9GAMM</name>
<sequence length="72" mass="7708">MHDTLSPRRLRALIALAWLAGGALLLLLTPLSGHSDALGWTPAFWLLLAPASILVAMKPGLPMSLLASLLRR</sequence>
<evidence type="ECO:0000313" key="3">
    <source>
        <dbReference type="Proteomes" id="UP000518878"/>
    </source>
</evidence>
<gene>
    <name evidence="2" type="ORF">HBF32_14040</name>
</gene>
<dbReference type="EMBL" id="JAAQTL010000001">
    <property type="protein sequence ID" value="NID16588.1"/>
    <property type="molecule type" value="Genomic_DNA"/>
</dbReference>
<evidence type="ECO:0000256" key="1">
    <source>
        <dbReference type="SAM" id="Phobius"/>
    </source>
</evidence>
<organism evidence="2 3">
    <name type="scientific">Luteibacter yeojuensis</name>
    <dbReference type="NCBI Taxonomy" id="345309"/>
    <lineage>
        <taxon>Bacteria</taxon>
        <taxon>Pseudomonadati</taxon>
        <taxon>Pseudomonadota</taxon>
        <taxon>Gammaproteobacteria</taxon>
        <taxon>Lysobacterales</taxon>
        <taxon>Rhodanobacteraceae</taxon>
        <taxon>Luteibacter</taxon>
    </lineage>
</organism>
<dbReference type="RefSeq" id="WP_166700223.1">
    <property type="nucleotide sequence ID" value="NZ_JAAQTL010000001.1"/>
</dbReference>
<comment type="caution">
    <text evidence="2">The sequence shown here is derived from an EMBL/GenBank/DDBJ whole genome shotgun (WGS) entry which is preliminary data.</text>
</comment>
<keyword evidence="1" id="KW-0812">Transmembrane</keyword>
<reference evidence="2 3" key="1">
    <citation type="journal article" date="2006" name="Int. J. Syst. Evol. Microbiol.">
        <title>Dyella yeojuensis sp. nov., isolated from greenhouse soil in Korea.</title>
        <authorList>
            <person name="Kim B.Y."/>
            <person name="Weon H.Y."/>
            <person name="Lee K.H."/>
            <person name="Seok S.J."/>
            <person name="Kwon S.W."/>
            <person name="Go S.J."/>
            <person name="Stackebrandt E."/>
        </authorList>
    </citation>
    <scope>NUCLEOTIDE SEQUENCE [LARGE SCALE GENOMIC DNA]</scope>
    <source>
        <strain evidence="2 3">DSM 17673</strain>
    </source>
</reference>
<keyword evidence="1" id="KW-0472">Membrane</keyword>
<accession>A0A7X5QW96</accession>
<proteinExistence type="predicted"/>
<evidence type="ECO:0000313" key="2">
    <source>
        <dbReference type="EMBL" id="NID16588.1"/>
    </source>
</evidence>
<keyword evidence="3" id="KW-1185">Reference proteome</keyword>
<protein>
    <submittedName>
        <fullName evidence="2">Uncharacterized protein</fullName>
    </submittedName>
</protein>
<dbReference type="Proteomes" id="UP000518878">
    <property type="component" value="Unassembled WGS sequence"/>
</dbReference>
<dbReference type="AlphaFoldDB" id="A0A7X5QW96"/>
<keyword evidence="1" id="KW-1133">Transmembrane helix</keyword>
<feature type="transmembrane region" description="Helical" evidence="1">
    <location>
        <begin position="43"/>
        <end position="70"/>
    </location>
</feature>